<comment type="caution">
    <text evidence="6">The sequence shown here is derived from an EMBL/GenBank/DDBJ whole genome shotgun (WGS) entry which is preliminary data.</text>
</comment>
<dbReference type="Gene3D" id="3.10.20.30">
    <property type="match status" value="1"/>
</dbReference>
<dbReference type="PANTHER" id="PTHR43644:SF1">
    <property type="entry name" value="NAD(P)H-FLAVIN REDUCTASE"/>
    <property type="match status" value="1"/>
</dbReference>
<dbReference type="Proteomes" id="UP001356170">
    <property type="component" value="Unassembled WGS sequence"/>
</dbReference>
<dbReference type="InterPro" id="IPR039261">
    <property type="entry name" value="FNR_nucleotide-bd"/>
</dbReference>
<evidence type="ECO:0000313" key="7">
    <source>
        <dbReference type="Proteomes" id="UP001356170"/>
    </source>
</evidence>
<dbReference type="PROSITE" id="PS51085">
    <property type="entry name" value="2FE2S_FER_2"/>
    <property type="match status" value="1"/>
</dbReference>
<evidence type="ECO:0000256" key="2">
    <source>
        <dbReference type="ARBA" id="ARBA00022827"/>
    </source>
</evidence>
<proteinExistence type="predicted"/>
<dbReference type="InterPro" id="IPR036010">
    <property type="entry name" value="2Fe-2S_ferredoxin-like_sf"/>
</dbReference>
<keyword evidence="3" id="KW-0812">Transmembrane</keyword>
<evidence type="ECO:0000256" key="3">
    <source>
        <dbReference type="SAM" id="Phobius"/>
    </source>
</evidence>
<feature type="domain" description="FAD-binding FR-type" evidence="5">
    <location>
        <begin position="333"/>
        <end position="474"/>
    </location>
</feature>
<dbReference type="InterPro" id="IPR012675">
    <property type="entry name" value="Beta-grasp_dom_sf"/>
</dbReference>
<dbReference type="InterPro" id="IPR017938">
    <property type="entry name" value="Riboflavin_synthase-like_b-brl"/>
</dbReference>
<dbReference type="InterPro" id="IPR001041">
    <property type="entry name" value="2Fe-2S_ferredoxin-type"/>
</dbReference>
<accession>A0ABU7UXZ2</accession>
<dbReference type="EMBL" id="JAZHBO010000001">
    <property type="protein sequence ID" value="MEF2155386.1"/>
    <property type="molecule type" value="Genomic_DNA"/>
</dbReference>
<keyword evidence="1" id="KW-0285">Flavoprotein</keyword>
<feature type="transmembrane region" description="Helical" evidence="3">
    <location>
        <begin position="198"/>
        <end position="224"/>
    </location>
</feature>
<evidence type="ECO:0000259" key="4">
    <source>
        <dbReference type="PROSITE" id="PS51085"/>
    </source>
</evidence>
<feature type="domain" description="2Fe-2S ferredoxin-type" evidence="4">
    <location>
        <begin position="235"/>
        <end position="330"/>
    </location>
</feature>
<evidence type="ECO:0000256" key="1">
    <source>
        <dbReference type="ARBA" id="ARBA00022630"/>
    </source>
</evidence>
<keyword evidence="3" id="KW-1133">Transmembrane helix</keyword>
<dbReference type="SUPFAM" id="SSF63380">
    <property type="entry name" value="Riboflavin synthase domain-like"/>
    <property type="match status" value="1"/>
</dbReference>
<reference evidence="6 7" key="1">
    <citation type="submission" date="2024-01" db="EMBL/GenBank/DDBJ databases">
        <title>Novel species of the genus Luteimonas isolated from rivers.</title>
        <authorList>
            <person name="Lu H."/>
        </authorList>
    </citation>
    <scope>NUCLEOTIDE SEQUENCE [LARGE SCALE GENOMIC DNA]</scope>
    <source>
        <strain evidence="6 7">FXH3W</strain>
    </source>
</reference>
<keyword evidence="7" id="KW-1185">Reference proteome</keyword>
<dbReference type="SUPFAM" id="SSF52343">
    <property type="entry name" value="Ferredoxin reductase-like, C-terminal NADP-linked domain"/>
    <property type="match status" value="1"/>
</dbReference>
<dbReference type="PANTHER" id="PTHR43644">
    <property type="entry name" value="NA(+)-TRANSLOCATING NADH-QUINONE REDUCTASE SUBUNIT"/>
    <property type="match status" value="1"/>
</dbReference>
<dbReference type="SUPFAM" id="SSF54292">
    <property type="entry name" value="2Fe-2S ferredoxin-like"/>
    <property type="match status" value="1"/>
</dbReference>
<dbReference type="Pfam" id="PF00111">
    <property type="entry name" value="Fer2"/>
    <property type="match status" value="1"/>
</dbReference>
<dbReference type="RefSeq" id="WP_331703439.1">
    <property type="nucleotide sequence ID" value="NZ_JAZHBO010000001.1"/>
</dbReference>
<keyword evidence="2" id="KW-0274">FAD</keyword>
<dbReference type="PROSITE" id="PS51384">
    <property type="entry name" value="FAD_FR"/>
    <property type="match status" value="1"/>
</dbReference>
<keyword evidence="3" id="KW-0472">Membrane</keyword>
<dbReference type="Gene3D" id="2.40.30.10">
    <property type="entry name" value="Translation factors"/>
    <property type="match status" value="1"/>
</dbReference>
<gene>
    <name evidence="6" type="ORF">V3390_03955</name>
</gene>
<protein>
    <submittedName>
        <fullName evidence="6">2Fe-2S iron-sulfur cluster-binding protein</fullName>
    </submittedName>
</protein>
<dbReference type="CDD" id="cd00207">
    <property type="entry name" value="fer2"/>
    <property type="match status" value="1"/>
</dbReference>
<dbReference type="InterPro" id="IPR017927">
    <property type="entry name" value="FAD-bd_FR_type"/>
</dbReference>
<dbReference type="Gene3D" id="3.40.50.80">
    <property type="entry name" value="Nucleotide-binding domain of ferredoxin-NADP reductase (FNR) module"/>
    <property type="match status" value="1"/>
</dbReference>
<name>A0ABU7UXZ2_9GAMM</name>
<evidence type="ECO:0000313" key="6">
    <source>
        <dbReference type="EMBL" id="MEF2155386.1"/>
    </source>
</evidence>
<sequence length="608" mass="67453">MTPLFRKLHKWLGLIIGIQFVLWLASGLTMSLLDPDLVDAKNTRAKVVEGQQWTESAADYDALFADAPADVTAIRSGWLLGRPVFHLTSPHGTDIVDARTMERIVLDSPQISRLAKSYYAGNGVAASPRLLDHTGEARDFDGKLWRVDFNDENDTTVYVAADTGELVEMRNKSWRLFDLAWMFHIMDYTNRVNFNNPLIVASGLSSLMLSLFGFWLLFASFRFADFVPSRFLRKHSVKLVDPSGLALKEVPVPRGEDVFSGLRQAGVELPSNCGGGQSCGLCAVRVRNQQIPATAADRAMLSAEEIRSGYRLACNLPVKRDLCIEVGTSSEAWAVRTGVVSSVRSYGPYLRELSIRPDEPLAEDYPAGSFVQVSVPEFDCQRGDLWRGIDDVGGGMDSDLKSPISNRLQVRRSYSLCEEVKLRSDREIRLLVRWSPGSGNGKVTRPGKGSSYLFARRPGDAIEFTGPFGNFRLKPTDAPKVFLGSGAGMGPLRAMALEQCGRNADVNCFMLSVSHRKEPLPFHEEFLSLADRSGKFTYLPTVPTAEEPDPVVAKQIRKLLALLRSQNLDIHRCEYYLCGGPRFIREARMTLQTAGISDAQLSQDDFLV</sequence>
<evidence type="ECO:0000259" key="5">
    <source>
        <dbReference type="PROSITE" id="PS51384"/>
    </source>
</evidence>
<organism evidence="6 7">
    <name type="scientific">Aquilutibacter rugosus</name>
    <dbReference type="NCBI Taxonomy" id="3115820"/>
    <lineage>
        <taxon>Bacteria</taxon>
        <taxon>Pseudomonadati</taxon>
        <taxon>Pseudomonadota</taxon>
        <taxon>Gammaproteobacteria</taxon>
        <taxon>Lysobacterales</taxon>
        <taxon>Lysobacteraceae</taxon>
        <taxon>Aquilutibacter</taxon>
    </lineage>
</organism>
<feature type="transmembrane region" description="Helical" evidence="3">
    <location>
        <begin position="12"/>
        <end position="33"/>
    </location>
</feature>